<proteinExistence type="predicted"/>
<dbReference type="EMBL" id="CP023004">
    <property type="protein sequence ID" value="AWI09264.1"/>
    <property type="molecule type" value="Genomic_DNA"/>
</dbReference>
<gene>
    <name evidence="3" type="ORF">CKA38_08430</name>
</gene>
<reference evidence="3 4" key="1">
    <citation type="journal article" date="2018" name="Syst. Appl. Microbiol.">
        <title>Ereboglobus luteus gen. nov. sp. nov. from cockroach guts, and new insights into the oxygen relationship of the genera Opitutus and Didymococcus (Verrucomicrobia: Opitutaceae).</title>
        <authorList>
            <person name="Tegtmeier D."/>
            <person name="Belitz A."/>
            <person name="Radek R."/>
            <person name="Heimerl T."/>
            <person name="Brune A."/>
        </authorList>
    </citation>
    <scope>NUCLEOTIDE SEQUENCE [LARGE SCALE GENOMIC DNA]</scope>
    <source>
        <strain evidence="3 4">Ho45</strain>
    </source>
</reference>
<feature type="transmembrane region" description="Helical" evidence="2">
    <location>
        <begin position="44"/>
        <end position="64"/>
    </location>
</feature>
<dbReference type="AlphaFoldDB" id="A0A2U8E3H9"/>
<keyword evidence="2" id="KW-0472">Membrane</keyword>
<feature type="transmembrane region" description="Helical" evidence="2">
    <location>
        <begin position="6"/>
        <end position="23"/>
    </location>
</feature>
<sequence>MLTKEFLYFLTPLIVTIPLYLLGRKTLFRRHRQAEMHRVASGKIFTLAMFLLHIALMTALFFIFESTPLSAQTPGVPASMNENKNKRHEDDSDFSTNGMVDMLLAGATGDMDAALSIETACRKHTGHSRIITGPNTTTIVRGSTRPGDTREYHCVITPAARKAVLKSPDGAEVTLTISKDFADFISALRKGLVDDEPDAGPEIVLAENPHIDLGLAAPPRVTFAQIAGHLAPALPPGEQTILQKHADDWKRFAHEHALPDTGGVMLVACDITAGRLYLKAPSLHCRVSPATRTVSISRHDYDNESGTHHELHPAPAFFETIDRLVTGETAPAAATADLAYPDENLFKNKKRNDRKQPQFELWHDTKTINAILRGLIEKGGLLAKELDAAKRFVREIPNQSDLYCMFIRGGTLQIVCLGAKSNITQCVIISIPAGTATITGSGSGVTIPLTPAFKTHLIDVLKACKKSTWLE</sequence>
<keyword evidence="2" id="KW-1133">Transmembrane helix</keyword>
<dbReference type="Proteomes" id="UP000244896">
    <property type="component" value="Chromosome"/>
</dbReference>
<protein>
    <submittedName>
        <fullName evidence="3">Uncharacterized protein</fullName>
    </submittedName>
</protein>
<dbReference type="RefSeq" id="WP_108825076.1">
    <property type="nucleotide sequence ID" value="NZ_CP023004.1"/>
</dbReference>
<dbReference type="KEGG" id="elut:CKA38_08430"/>
<evidence type="ECO:0000313" key="3">
    <source>
        <dbReference type="EMBL" id="AWI09264.1"/>
    </source>
</evidence>
<accession>A0A2U8E3H9</accession>
<name>A0A2U8E3H9_9BACT</name>
<keyword evidence="2" id="KW-0812">Transmembrane</keyword>
<evidence type="ECO:0000313" key="4">
    <source>
        <dbReference type="Proteomes" id="UP000244896"/>
    </source>
</evidence>
<evidence type="ECO:0000256" key="1">
    <source>
        <dbReference type="SAM" id="MobiDB-lite"/>
    </source>
</evidence>
<evidence type="ECO:0000256" key="2">
    <source>
        <dbReference type="SAM" id="Phobius"/>
    </source>
</evidence>
<keyword evidence="4" id="KW-1185">Reference proteome</keyword>
<feature type="region of interest" description="Disordered" evidence="1">
    <location>
        <begin position="73"/>
        <end position="92"/>
    </location>
</feature>
<organism evidence="3 4">
    <name type="scientific">Ereboglobus luteus</name>
    <dbReference type="NCBI Taxonomy" id="1796921"/>
    <lineage>
        <taxon>Bacteria</taxon>
        <taxon>Pseudomonadati</taxon>
        <taxon>Verrucomicrobiota</taxon>
        <taxon>Opitutia</taxon>
        <taxon>Opitutales</taxon>
        <taxon>Opitutaceae</taxon>
        <taxon>Ereboglobus</taxon>
    </lineage>
</organism>